<dbReference type="InterPro" id="IPR036047">
    <property type="entry name" value="F-box-like_dom_sf"/>
</dbReference>
<dbReference type="SMART" id="SM00256">
    <property type="entry name" value="FBOX"/>
    <property type="match status" value="1"/>
</dbReference>
<evidence type="ECO:0000313" key="3">
    <source>
        <dbReference type="EMBL" id="KAK9931543.1"/>
    </source>
</evidence>
<dbReference type="InterPro" id="IPR001810">
    <property type="entry name" value="F-box_dom"/>
</dbReference>
<feature type="domain" description="F-box" evidence="2">
    <location>
        <begin position="18"/>
        <end position="58"/>
    </location>
</feature>
<reference evidence="3 4" key="1">
    <citation type="journal article" date="2023" name="G3 (Bethesda)">
        <title>A chromosome-length genome assembly and annotation of blackberry (Rubus argutus, cv. 'Hillquist').</title>
        <authorList>
            <person name="Bruna T."/>
            <person name="Aryal R."/>
            <person name="Dudchenko O."/>
            <person name="Sargent D.J."/>
            <person name="Mead D."/>
            <person name="Buti M."/>
            <person name="Cavallini A."/>
            <person name="Hytonen T."/>
            <person name="Andres J."/>
            <person name="Pham M."/>
            <person name="Weisz D."/>
            <person name="Mascagni F."/>
            <person name="Usai G."/>
            <person name="Natali L."/>
            <person name="Bassil N."/>
            <person name="Fernandez G.E."/>
            <person name="Lomsadze A."/>
            <person name="Armour M."/>
            <person name="Olukolu B."/>
            <person name="Poorten T."/>
            <person name="Britton C."/>
            <person name="Davik J."/>
            <person name="Ashrafi H."/>
            <person name="Aiden E.L."/>
            <person name="Borodovsky M."/>
            <person name="Worthington M."/>
        </authorList>
    </citation>
    <scope>NUCLEOTIDE SEQUENCE [LARGE SCALE GENOMIC DNA]</scope>
    <source>
        <strain evidence="3">PI 553951</strain>
    </source>
</reference>
<evidence type="ECO:0000259" key="2">
    <source>
        <dbReference type="SMART" id="SM00256"/>
    </source>
</evidence>
<evidence type="ECO:0000256" key="1">
    <source>
        <dbReference type="SAM" id="SignalP"/>
    </source>
</evidence>
<feature type="chain" id="PRO_5043934837" description="F-box domain-containing protein" evidence="1">
    <location>
        <begin position="16"/>
        <end position="404"/>
    </location>
</feature>
<gene>
    <name evidence="3" type="ORF">M0R45_018817</name>
</gene>
<comment type="caution">
    <text evidence="3">The sequence shown here is derived from an EMBL/GenBank/DDBJ whole genome shotgun (WGS) entry which is preliminary data.</text>
</comment>
<organism evidence="3 4">
    <name type="scientific">Rubus argutus</name>
    <name type="common">Southern blackberry</name>
    <dbReference type="NCBI Taxonomy" id="59490"/>
    <lineage>
        <taxon>Eukaryota</taxon>
        <taxon>Viridiplantae</taxon>
        <taxon>Streptophyta</taxon>
        <taxon>Embryophyta</taxon>
        <taxon>Tracheophyta</taxon>
        <taxon>Spermatophyta</taxon>
        <taxon>Magnoliopsida</taxon>
        <taxon>eudicotyledons</taxon>
        <taxon>Gunneridae</taxon>
        <taxon>Pentapetalae</taxon>
        <taxon>rosids</taxon>
        <taxon>fabids</taxon>
        <taxon>Rosales</taxon>
        <taxon>Rosaceae</taxon>
        <taxon>Rosoideae</taxon>
        <taxon>Rosoideae incertae sedis</taxon>
        <taxon>Rubus</taxon>
    </lineage>
</organism>
<dbReference type="EMBL" id="JBEDUW010000004">
    <property type="protein sequence ID" value="KAK9931543.1"/>
    <property type="molecule type" value="Genomic_DNA"/>
</dbReference>
<dbReference type="InterPro" id="IPR055290">
    <property type="entry name" value="At3g26010-like"/>
</dbReference>
<dbReference type="Pfam" id="PF07734">
    <property type="entry name" value="FBA_1"/>
    <property type="match status" value="1"/>
</dbReference>
<sequence length="404" mass="45303">MVLLLCWDPLPAAEAVSGNQDLITDILLRLPVKSLLRFKCVSKQWLSLISDPQFSRLHCSLASAGIILCQTTGLIDHISCGRRNSEPPFTSLSFINDSAGTKILQSCNGLLLCCSSFKLGKSCSYYICNPSTRQYLMLPPPNAEGYDGITTSFGVHLAFDPSKSSHYQVICVRSCSTSSAASNSYQIETSSAASNSYQIETYSSETRNWRLSGSPFSAPFDMVFDNGVLWNGTIHWISPTGASLCFNIDQEHLGAMPSLPSNEKWSKRRLRYFRESGGHLHLIEIYGSSTTQFQVFEMEKDYSRWIPKYQVDLSAIVDAFPEMVRSYIDTHESRFYVFSLLFVQEDEEDSLLLLHIPGKFISYNLRDRTFKEICDFGPNCTKANTSLQIGCVHVYQFIDTLAGV</sequence>
<evidence type="ECO:0000313" key="4">
    <source>
        <dbReference type="Proteomes" id="UP001457282"/>
    </source>
</evidence>
<keyword evidence="1" id="KW-0732">Signal</keyword>
<dbReference type="PANTHER" id="PTHR35546">
    <property type="entry name" value="F-BOX PROTEIN INTERACTION DOMAIN PROTEIN-RELATED"/>
    <property type="match status" value="1"/>
</dbReference>
<protein>
    <recommendedName>
        <fullName evidence="2">F-box domain-containing protein</fullName>
    </recommendedName>
</protein>
<name>A0AAW1X689_RUBAR</name>
<dbReference type="SUPFAM" id="SSF81383">
    <property type="entry name" value="F-box domain"/>
    <property type="match status" value="1"/>
</dbReference>
<dbReference type="Proteomes" id="UP001457282">
    <property type="component" value="Unassembled WGS sequence"/>
</dbReference>
<accession>A0AAW1X689</accession>
<dbReference type="Pfam" id="PF00646">
    <property type="entry name" value="F-box"/>
    <property type="match status" value="1"/>
</dbReference>
<dbReference type="InterPro" id="IPR006527">
    <property type="entry name" value="F-box-assoc_dom_typ1"/>
</dbReference>
<dbReference type="InterPro" id="IPR017451">
    <property type="entry name" value="F-box-assoc_interact_dom"/>
</dbReference>
<dbReference type="AlphaFoldDB" id="A0AAW1X689"/>
<dbReference type="PANTHER" id="PTHR35546:SF115">
    <property type="entry name" value="F-BOX DOMAIN-CONTAINING PROTEIN"/>
    <property type="match status" value="1"/>
</dbReference>
<proteinExistence type="predicted"/>
<dbReference type="NCBIfam" id="TIGR01640">
    <property type="entry name" value="F_box_assoc_1"/>
    <property type="match status" value="1"/>
</dbReference>
<feature type="signal peptide" evidence="1">
    <location>
        <begin position="1"/>
        <end position="15"/>
    </location>
</feature>
<dbReference type="Gene3D" id="1.20.1280.50">
    <property type="match status" value="1"/>
</dbReference>
<dbReference type="CDD" id="cd22157">
    <property type="entry name" value="F-box_AtFBW1-like"/>
    <property type="match status" value="1"/>
</dbReference>
<keyword evidence="4" id="KW-1185">Reference proteome</keyword>